<dbReference type="Proteomes" id="UP000230233">
    <property type="component" value="Unassembled WGS sequence"/>
</dbReference>
<protein>
    <recommendedName>
        <fullName evidence="2">F-box domain-containing protein</fullName>
    </recommendedName>
</protein>
<feature type="compositionally biased region" description="Polar residues" evidence="1">
    <location>
        <begin position="1"/>
        <end position="16"/>
    </location>
</feature>
<evidence type="ECO:0000313" key="4">
    <source>
        <dbReference type="Proteomes" id="UP000230233"/>
    </source>
</evidence>
<evidence type="ECO:0000313" key="3">
    <source>
        <dbReference type="EMBL" id="PIC14332.1"/>
    </source>
</evidence>
<dbReference type="Pfam" id="PF00646">
    <property type="entry name" value="F-box"/>
    <property type="match status" value="1"/>
</dbReference>
<feature type="domain" description="F-box" evidence="2">
    <location>
        <begin position="28"/>
        <end position="74"/>
    </location>
</feature>
<evidence type="ECO:0000256" key="1">
    <source>
        <dbReference type="SAM" id="MobiDB-lite"/>
    </source>
</evidence>
<comment type="caution">
    <text evidence="3">The sequence shown here is derived from an EMBL/GenBank/DDBJ whole genome shotgun (WGS) entry which is preliminary data.</text>
</comment>
<dbReference type="PANTHER" id="PTHR21503:SF8">
    <property type="entry name" value="F-BOX ASSOCIATED DOMAIN-CONTAINING PROTEIN-RELATED"/>
    <property type="match status" value="1"/>
</dbReference>
<feature type="region of interest" description="Disordered" evidence="1">
    <location>
        <begin position="1"/>
        <end position="20"/>
    </location>
</feature>
<dbReference type="PANTHER" id="PTHR21503">
    <property type="entry name" value="F-BOX-CONTAINING HYPOTHETICAL PROTEIN C.ELEGANS"/>
    <property type="match status" value="1"/>
</dbReference>
<organism evidence="3 4">
    <name type="scientific">Caenorhabditis nigoni</name>
    <dbReference type="NCBI Taxonomy" id="1611254"/>
    <lineage>
        <taxon>Eukaryota</taxon>
        <taxon>Metazoa</taxon>
        <taxon>Ecdysozoa</taxon>
        <taxon>Nematoda</taxon>
        <taxon>Chromadorea</taxon>
        <taxon>Rhabditida</taxon>
        <taxon>Rhabditina</taxon>
        <taxon>Rhabditomorpha</taxon>
        <taxon>Rhabditoidea</taxon>
        <taxon>Rhabditidae</taxon>
        <taxon>Peloderinae</taxon>
        <taxon>Caenorhabditis</taxon>
    </lineage>
</organism>
<reference evidence="4" key="1">
    <citation type="submission" date="2017-10" db="EMBL/GenBank/DDBJ databases">
        <title>Rapid genome shrinkage in a self-fertile nematode reveals novel sperm competition proteins.</title>
        <authorList>
            <person name="Yin D."/>
            <person name="Schwarz E.M."/>
            <person name="Thomas C.G."/>
            <person name="Felde R.L."/>
            <person name="Korf I.F."/>
            <person name="Cutter A.D."/>
            <person name="Schartner C.M."/>
            <person name="Ralston E.J."/>
            <person name="Meyer B.J."/>
            <person name="Haag E.S."/>
        </authorList>
    </citation>
    <scope>NUCLEOTIDE SEQUENCE [LARGE SCALE GENOMIC DNA]</scope>
    <source>
        <strain evidence="4">JU1422</strain>
    </source>
</reference>
<dbReference type="InterPro" id="IPR001810">
    <property type="entry name" value="F-box_dom"/>
</dbReference>
<gene>
    <name evidence="3" type="ORF">B9Z55_027271</name>
</gene>
<keyword evidence="4" id="KW-1185">Reference proteome</keyword>
<sequence length="306" mass="35413">MMILQKASQPTMSAETSDAEKPVPRFGRFPIVRLPILIIEESLNIMKIEELIELSSTSKNMRKLTTRRLQHENLHLNIHFHLNKRSVTIALQKIDGDFVKNVFIIQGQNGKHQNLGPGEKKLIRESHWDFGPNEKAYVRFMNIGVISEDVRPIISFFLIFAASCSIKNEAHSRFVDTILKAARNFPLQKCSTVRPITPKQLNGLVKVCDGQIDGFKGTSKDLNAFLKRWMRQTTPFYKFLISLEQIDMEHVLEQIEVKVVDKPMGLNEEHHQNEVSQWYEMTRDDNLTVVVYNYGSTFEMINKERI</sequence>
<dbReference type="PROSITE" id="PS50181">
    <property type="entry name" value="FBOX"/>
    <property type="match status" value="1"/>
</dbReference>
<proteinExistence type="predicted"/>
<dbReference type="AlphaFoldDB" id="A0A2G5SHB5"/>
<dbReference type="EMBL" id="PDUG01000008">
    <property type="protein sequence ID" value="PIC14332.1"/>
    <property type="molecule type" value="Genomic_DNA"/>
</dbReference>
<name>A0A2G5SHB5_9PELO</name>
<accession>A0A2G5SHB5</accession>
<evidence type="ECO:0000259" key="2">
    <source>
        <dbReference type="PROSITE" id="PS50181"/>
    </source>
</evidence>